<dbReference type="GO" id="GO:0004736">
    <property type="term" value="F:pyruvate carboxylase activity"/>
    <property type="evidence" value="ECO:0007669"/>
    <property type="project" value="TreeGrafter"/>
</dbReference>
<evidence type="ECO:0000259" key="2">
    <source>
        <dbReference type="PROSITE" id="PS50968"/>
    </source>
</evidence>
<reference evidence="4" key="1">
    <citation type="journal article" date="2010" name="Genome Res.">
        <title>Population genomic sequencing of Coccidioides fungi reveals recent hybridization and transposon control.</title>
        <authorList>
            <person name="Neafsey D.E."/>
            <person name="Barker B.M."/>
            <person name="Sharpton T.J."/>
            <person name="Stajich J.E."/>
            <person name="Park D.J."/>
            <person name="Whiston E."/>
            <person name="Hung C.-Y."/>
            <person name="McMahan C."/>
            <person name="White J."/>
            <person name="Sykes S."/>
            <person name="Heiman D."/>
            <person name="Young S."/>
            <person name="Zeng Q."/>
            <person name="Abouelleil A."/>
            <person name="Aftuck L."/>
            <person name="Bessette D."/>
            <person name="Brown A."/>
            <person name="FitzGerald M."/>
            <person name="Lui A."/>
            <person name="Macdonald J.P."/>
            <person name="Priest M."/>
            <person name="Orbach M.J."/>
            <person name="Galgiani J.N."/>
            <person name="Kirkland T.N."/>
            <person name="Cole G.T."/>
            <person name="Birren B.W."/>
            <person name="Henn M.R."/>
            <person name="Taylor J.W."/>
            <person name="Rounsley S.D."/>
        </authorList>
    </citation>
    <scope>NUCLEOTIDE SEQUENCE [LARGE SCALE GENOMIC DNA]</scope>
    <source>
        <strain evidence="4">RMSCC 3703</strain>
    </source>
</reference>
<feature type="domain" description="Lipoyl-binding" evidence="2">
    <location>
        <begin position="1"/>
        <end position="63"/>
    </location>
</feature>
<dbReference type="PROSITE" id="PS00188">
    <property type="entry name" value="BIOTIN"/>
    <property type="match status" value="1"/>
</dbReference>
<dbReference type="OrthoDB" id="196847at2759"/>
<dbReference type="Pfam" id="PF00364">
    <property type="entry name" value="Biotin_lipoyl"/>
    <property type="match status" value="1"/>
</dbReference>
<evidence type="ECO:0000313" key="3">
    <source>
        <dbReference type="EMBL" id="KMU75719.1"/>
    </source>
</evidence>
<dbReference type="InterPro" id="IPR000089">
    <property type="entry name" value="Biotin_lipoyl"/>
</dbReference>
<gene>
    <name evidence="3" type="ORF">CISG_04893</name>
</gene>
<dbReference type="InterPro" id="IPR011053">
    <property type="entry name" value="Single_hybrid_motif"/>
</dbReference>
<dbReference type="PANTHER" id="PTHR43778">
    <property type="entry name" value="PYRUVATE CARBOXYLASE"/>
    <property type="match status" value="1"/>
</dbReference>
<dbReference type="InterPro" id="IPR001882">
    <property type="entry name" value="Biotin_BS"/>
</dbReference>
<accession>A0A0J8QSH0</accession>
<evidence type="ECO:0000256" key="1">
    <source>
        <dbReference type="ARBA" id="ARBA00023267"/>
    </source>
</evidence>
<evidence type="ECO:0000313" key="4">
    <source>
        <dbReference type="Proteomes" id="UP000054559"/>
    </source>
</evidence>
<dbReference type="GO" id="GO:0006094">
    <property type="term" value="P:gluconeogenesis"/>
    <property type="evidence" value="ECO:0007669"/>
    <property type="project" value="TreeGrafter"/>
</dbReference>
<organism evidence="3 4">
    <name type="scientific">Coccidioides immitis RMSCC 3703</name>
    <dbReference type="NCBI Taxonomy" id="454286"/>
    <lineage>
        <taxon>Eukaryota</taxon>
        <taxon>Fungi</taxon>
        <taxon>Dikarya</taxon>
        <taxon>Ascomycota</taxon>
        <taxon>Pezizomycotina</taxon>
        <taxon>Eurotiomycetes</taxon>
        <taxon>Eurotiomycetidae</taxon>
        <taxon>Onygenales</taxon>
        <taxon>Onygenaceae</taxon>
        <taxon>Coccidioides</taxon>
    </lineage>
</organism>
<keyword evidence="1" id="KW-0092">Biotin</keyword>
<dbReference type="AlphaFoldDB" id="A0A0J8QSH0"/>
<dbReference type="CDD" id="cd06850">
    <property type="entry name" value="biotinyl_domain"/>
    <property type="match status" value="1"/>
</dbReference>
<sequence length="65" mass="6892">MSGVVVEIRVHDGLEVKKGDPIAVLSAMKMEMVISAPHHGTISGLLVKEGDSVDGQDLICTIHKV</sequence>
<dbReference type="Gene3D" id="2.40.50.100">
    <property type="match status" value="1"/>
</dbReference>
<dbReference type="PROSITE" id="PS50968">
    <property type="entry name" value="BIOTINYL_LIPOYL"/>
    <property type="match status" value="1"/>
</dbReference>
<dbReference type="SUPFAM" id="SSF51230">
    <property type="entry name" value="Single hybrid motif"/>
    <property type="match status" value="1"/>
</dbReference>
<proteinExistence type="predicted"/>
<protein>
    <recommendedName>
        <fullName evidence="2">Lipoyl-binding domain-containing protein</fullName>
    </recommendedName>
</protein>
<dbReference type="GO" id="GO:0005737">
    <property type="term" value="C:cytoplasm"/>
    <property type="evidence" value="ECO:0007669"/>
    <property type="project" value="TreeGrafter"/>
</dbReference>
<dbReference type="EMBL" id="DS268142">
    <property type="protein sequence ID" value="KMU75719.1"/>
    <property type="molecule type" value="Genomic_DNA"/>
</dbReference>
<dbReference type="Proteomes" id="UP000054559">
    <property type="component" value="Unassembled WGS sequence"/>
</dbReference>
<dbReference type="FunFam" id="2.40.50.100:FF:000003">
    <property type="entry name" value="Acetyl-CoA carboxylase biotin carboxyl carrier protein"/>
    <property type="match status" value="1"/>
</dbReference>
<dbReference type="PANTHER" id="PTHR43778:SF2">
    <property type="entry name" value="PYRUVATE CARBOXYLASE, MITOCHONDRIAL"/>
    <property type="match status" value="1"/>
</dbReference>
<name>A0A0J8QSH0_COCIT</name>
<dbReference type="InterPro" id="IPR055268">
    <property type="entry name" value="PCB-like"/>
</dbReference>
<dbReference type="STRING" id="454286.A0A0J8QSH0"/>